<organism evidence="2 3">
    <name type="scientific">Fasciola hepatica</name>
    <name type="common">Liver fluke</name>
    <dbReference type="NCBI Taxonomy" id="6192"/>
    <lineage>
        <taxon>Eukaryota</taxon>
        <taxon>Metazoa</taxon>
        <taxon>Spiralia</taxon>
        <taxon>Lophotrochozoa</taxon>
        <taxon>Platyhelminthes</taxon>
        <taxon>Trematoda</taxon>
        <taxon>Digenea</taxon>
        <taxon>Plagiorchiida</taxon>
        <taxon>Echinostomata</taxon>
        <taxon>Echinostomatoidea</taxon>
        <taxon>Fasciolidae</taxon>
        <taxon>Fasciola</taxon>
    </lineage>
</organism>
<protein>
    <submittedName>
        <fullName evidence="2">Uncharacterized protein</fullName>
    </submittedName>
</protein>
<gene>
    <name evidence="2" type="ORF">D915_005895</name>
</gene>
<feature type="region of interest" description="Disordered" evidence="1">
    <location>
        <begin position="201"/>
        <end position="236"/>
    </location>
</feature>
<accession>A0A4E0RAU6</accession>
<evidence type="ECO:0000313" key="3">
    <source>
        <dbReference type="Proteomes" id="UP000230066"/>
    </source>
</evidence>
<dbReference type="AlphaFoldDB" id="A0A4E0RAU6"/>
<name>A0A4E0RAU6_FASHE</name>
<comment type="caution">
    <text evidence="2">The sequence shown here is derived from an EMBL/GenBank/DDBJ whole genome shotgun (WGS) entry which is preliminary data.</text>
</comment>
<dbReference type="Proteomes" id="UP000230066">
    <property type="component" value="Unassembled WGS sequence"/>
</dbReference>
<reference evidence="2" key="1">
    <citation type="submission" date="2019-03" db="EMBL/GenBank/DDBJ databases">
        <title>Improved annotation for the trematode Fasciola hepatica.</title>
        <authorList>
            <person name="Choi Y.-J."/>
            <person name="Martin J."/>
            <person name="Mitreva M."/>
        </authorList>
    </citation>
    <scope>NUCLEOTIDE SEQUENCE [LARGE SCALE GENOMIC DNA]</scope>
</reference>
<keyword evidence="3" id="KW-1185">Reference proteome</keyword>
<proteinExistence type="predicted"/>
<evidence type="ECO:0000256" key="1">
    <source>
        <dbReference type="SAM" id="MobiDB-lite"/>
    </source>
</evidence>
<sequence length="471" mass="51763">MSARDSLPTTLSDNLRRFCLTCRCLACVLDSRLYMDSILGADLLARLASLSVETTASVTFLTVGLMDDPGLVDSVARMERSSTHSLYASLADSVCPLGGSDKIALKFLSSSVVIQRLQSYLTSHGIRRMYAVRLLRSICETKQPPTPPSLPCASATSKSRFQRRVAEPIARAPVTPVEPGATGIQAISESYLSTVADVDCDEPVSSTSQSTQSEPEHSPPRSGTSTENVLSHDRVSSHSVPYSVVSNMMNDTLFGKLNVHDRLGVGRLEELYIYHRLMELVRRHRERPSNFDQMSGLDFPTGHPILGSGRIVRCHWANADVESRRPFDLDIDVQIECNASQWDSILERVSEEVTNNSIRVTRLPSFSEGGGCQPGLLSVGPIFLEVKSTAGAISADRTTDLFEISLSEVMCAVKHSWRYHLLRVTWERGADGSPQLQVAPRITHTPDVATELRQYSPALKLCCAMLRVNPS</sequence>
<dbReference type="EMBL" id="JXXN02002284">
    <property type="protein sequence ID" value="THD23191.1"/>
    <property type="molecule type" value="Genomic_DNA"/>
</dbReference>
<evidence type="ECO:0000313" key="2">
    <source>
        <dbReference type="EMBL" id="THD23191.1"/>
    </source>
</evidence>